<dbReference type="RefSeq" id="WP_012645484.1">
    <property type="nucleotide sequence ID" value="NC_011979.1"/>
</dbReference>
<dbReference type="AlphaFoldDB" id="B9LZ23"/>
<accession>B9LZ23</accession>
<feature type="compositionally biased region" description="Basic and acidic residues" evidence="1">
    <location>
        <begin position="61"/>
        <end position="73"/>
    </location>
</feature>
<keyword evidence="2" id="KW-0732">Signal</keyword>
<name>B9LZ23_GEODF</name>
<gene>
    <name evidence="3" type="ordered locus">Geob_0386</name>
</gene>
<dbReference type="PROSITE" id="PS51257">
    <property type="entry name" value="PROKAR_LIPOPROTEIN"/>
    <property type="match status" value="1"/>
</dbReference>
<feature type="signal peptide" evidence="2">
    <location>
        <begin position="1"/>
        <end position="23"/>
    </location>
</feature>
<keyword evidence="4" id="KW-1185">Reference proteome</keyword>
<organism evidence="3 4">
    <name type="scientific">Geotalea daltonii (strain DSM 22248 / JCM 15807 / FRC-32)</name>
    <name type="common">Geobacter daltonii</name>
    <dbReference type="NCBI Taxonomy" id="316067"/>
    <lineage>
        <taxon>Bacteria</taxon>
        <taxon>Pseudomonadati</taxon>
        <taxon>Thermodesulfobacteriota</taxon>
        <taxon>Desulfuromonadia</taxon>
        <taxon>Geobacterales</taxon>
        <taxon>Geobacteraceae</taxon>
        <taxon>Geotalea</taxon>
    </lineage>
</organism>
<evidence type="ECO:0000313" key="3">
    <source>
        <dbReference type="EMBL" id="ACM18755.1"/>
    </source>
</evidence>
<dbReference type="KEGG" id="geo:Geob_0386"/>
<evidence type="ECO:0008006" key="5">
    <source>
        <dbReference type="Google" id="ProtNLM"/>
    </source>
</evidence>
<feature type="compositionally biased region" description="Basic and acidic residues" evidence="1">
    <location>
        <begin position="29"/>
        <end position="39"/>
    </location>
</feature>
<dbReference type="EMBL" id="CP001390">
    <property type="protein sequence ID" value="ACM18755.1"/>
    <property type="molecule type" value="Genomic_DNA"/>
</dbReference>
<protein>
    <recommendedName>
        <fullName evidence="5">Lipoprotein</fullName>
    </recommendedName>
</protein>
<sequence>MKTIILLCAITTILAGCSSSSQPQGGEKYQGREETKKLEGASAVGYDGTAIRKNVDNTLNKNDDRNQDLDEAMKSASDGQKP</sequence>
<proteinExistence type="predicted"/>
<evidence type="ECO:0000256" key="1">
    <source>
        <dbReference type="SAM" id="MobiDB-lite"/>
    </source>
</evidence>
<feature type="region of interest" description="Disordered" evidence="1">
    <location>
        <begin position="18"/>
        <end position="43"/>
    </location>
</feature>
<evidence type="ECO:0000256" key="2">
    <source>
        <dbReference type="SAM" id="SignalP"/>
    </source>
</evidence>
<dbReference type="HOGENOM" id="CLU_2553414_0_0_7"/>
<dbReference type="Proteomes" id="UP000007721">
    <property type="component" value="Chromosome"/>
</dbReference>
<evidence type="ECO:0000313" key="4">
    <source>
        <dbReference type="Proteomes" id="UP000007721"/>
    </source>
</evidence>
<feature type="chain" id="PRO_5002886380" description="Lipoprotein" evidence="2">
    <location>
        <begin position="24"/>
        <end position="82"/>
    </location>
</feature>
<reference evidence="3 4" key="1">
    <citation type="submission" date="2009-01" db="EMBL/GenBank/DDBJ databases">
        <title>Complete sequence of Geobacter sp. FRC-32.</title>
        <authorList>
            <consortium name="US DOE Joint Genome Institute"/>
            <person name="Lucas S."/>
            <person name="Copeland A."/>
            <person name="Lapidus A."/>
            <person name="Glavina del Rio T."/>
            <person name="Dalin E."/>
            <person name="Tice H."/>
            <person name="Bruce D."/>
            <person name="Goodwin L."/>
            <person name="Pitluck S."/>
            <person name="Saunders E."/>
            <person name="Brettin T."/>
            <person name="Detter J.C."/>
            <person name="Han C."/>
            <person name="Larimer F."/>
            <person name="Land M."/>
            <person name="Hauser L."/>
            <person name="Kyrpides N."/>
            <person name="Ovchinnikova G."/>
            <person name="Kostka J."/>
            <person name="Richardson P."/>
        </authorList>
    </citation>
    <scope>NUCLEOTIDE SEQUENCE [LARGE SCALE GENOMIC DNA]</scope>
    <source>
        <strain evidence="4">DSM 22248 / JCM 15807 / FRC-32</strain>
    </source>
</reference>
<feature type="region of interest" description="Disordered" evidence="1">
    <location>
        <begin position="55"/>
        <end position="82"/>
    </location>
</feature>
<dbReference type="STRING" id="316067.Geob_0386"/>